<evidence type="ECO:0000256" key="1">
    <source>
        <dbReference type="ARBA" id="ARBA00000439"/>
    </source>
</evidence>
<evidence type="ECO:0000256" key="6">
    <source>
        <dbReference type="ARBA" id="ARBA00022679"/>
    </source>
</evidence>
<evidence type="ECO:0000256" key="3">
    <source>
        <dbReference type="ARBA" id="ARBA00012560"/>
    </source>
</evidence>
<sequence>MAHMTPLHDLAARCGISPVTRDDDGTQRPVPEAVLTGLLEALGVAATTDDDVAASLQQLADDEVRRGLPRCVTMRAGAPEGVPVHVREGAPYRLLIETEDGAVLPVEAIGEATATTSVMVDGTPQLRQCRTAVLPEGLPTGYHTLVLTDGDAEHRCPLIVAPAATPDPGSRAGQAGDARERMWGLCADLYAIRSHRSWGVGDFGDLSDLVIAAADRGADFIRLGPIHALPIRETNVKSSKASPLGTPSPYVPSSRVAIDPIYLRIEDVPEIGHVPAAQREAIQSLGRGWGRPNAAAEPIPRAKVLGDKLAALRILYSMPPTPTRRRLFADFCRQAPESLKRWALMSAAAAHYATGRNPDAWREKMPHPHSRTAAEFSEEHRTDVEFWLWTQFLAVEQLRQVKAVAAQVGMRVGLITDIAPGISAEGGDWWAGLPGEDADSGGQSLYLDGIERRGGSASSGDAALRPWNPQLLAADGYTAVRDMLRTAAAGAGAISIERFSSLGRQRWAVTDAEEDAWAEVDLGSEAVDAVLALESERLGLDILSTTSVWEDPELRHSFADGTAPVETIAVLTPPTHTPLASYINLGDIEAAQKHKALDGDVHQLTSDARTARQEVLKEAAELGALAPTETMVGTIDEPWPVVAGLHTYLGQLNAAYLGASLMDIVGQEAPPHIPGAGESHPNWSVVLQDANAQAVLIEELDQHPGFAQIANTLSEQVSGGLRLEATEPAAGFAADTGSTAAGELQSDAGADTAGRDRQATGSTAASARTREEDR</sequence>
<organism evidence="12 13">
    <name type="scientific">Brevibacterium luteolum</name>
    <dbReference type="NCBI Taxonomy" id="199591"/>
    <lineage>
        <taxon>Bacteria</taxon>
        <taxon>Bacillati</taxon>
        <taxon>Actinomycetota</taxon>
        <taxon>Actinomycetes</taxon>
        <taxon>Micrococcales</taxon>
        <taxon>Brevibacteriaceae</taxon>
        <taxon>Brevibacterium</taxon>
    </lineage>
</organism>
<dbReference type="Pfam" id="PF21226">
    <property type="entry name" value="MalQ_N"/>
    <property type="match status" value="1"/>
</dbReference>
<dbReference type="EC" id="2.4.1.25" evidence="3"/>
<evidence type="ECO:0000313" key="12">
    <source>
        <dbReference type="EMBL" id="PMB99082.1"/>
    </source>
</evidence>
<dbReference type="PANTHER" id="PTHR32438">
    <property type="entry name" value="4-ALPHA-GLUCANOTRANSFERASE DPE1, CHLOROPLASTIC/AMYLOPLASTIC"/>
    <property type="match status" value="1"/>
</dbReference>
<dbReference type="PANTHER" id="PTHR32438:SF5">
    <property type="entry name" value="4-ALPHA-GLUCANOTRANSFERASE DPE1, CHLOROPLASTIC_AMYLOPLASTIC"/>
    <property type="match status" value="1"/>
</dbReference>
<keyword evidence="5" id="KW-0328">Glycosyltransferase</keyword>
<reference evidence="12 13" key="1">
    <citation type="submission" date="2017-09" db="EMBL/GenBank/DDBJ databases">
        <title>Bacterial strain isolated from the female urinary microbiota.</title>
        <authorList>
            <person name="Thomas-White K."/>
            <person name="Kumar N."/>
            <person name="Forster S."/>
            <person name="Putonti C."/>
            <person name="Lawley T."/>
            <person name="Wolfe A.J."/>
        </authorList>
    </citation>
    <scope>NUCLEOTIDE SEQUENCE [LARGE SCALE GENOMIC DNA]</scope>
    <source>
        <strain evidence="12 13">UMB0680</strain>
    </source>
</reference>
<evidence type="ECO:0000256" key="10">
    <source>
        <dbReference type="SAM" id="MobiDB-lite"/>
    </source>
</evidence>
<dbReference type="InterPro" id="IPR048458">
    <property type="entry name" value="MalQ_N"/>
</dbReference>
<keyword evidence="13" id="KW-1185">Reference proteome</keyword>
<dbReference type="InterPro" id="IPR017853">
    <property type="entry name" value="GH"/>
</dbReference>
<feature type="region of interest" description="Disordered" evidence="10">
    <location>
        <begin position="729"/>
        <end position="774"/>
    </location>
</feature>
<name>A0A2N6PK56_9MICO</name>
<comment type="catalytic activity">
    <reaction evidence="1">
        <text>Transfers a segment of a (1-&gt;4)-alpha-D-glucan to a new position in an acceptor, which may be glucose or a (1-&gt;4)-alpha-D-glucan.</text>
        <dbReference type="EC" id="2.4.1.25"/>
    </reaction>
</comment>
<dbReference type="InterPro" id="IPR003385">
    <property type="entry name" value="Glyco_hydro_77"/>
</dbReference>
<evidence type="ECO:0000256" key="8">
    <source>
        <dbReference type="ARBA" id="ARBA00031423"/>
    </source>
</evidence>
<feature type="domain" description="MalQ N-terminal beta-sandwich" evidence="11">
    <location>
        <begin position="68"/>
        <end position="162"/>
    </location>
</feature>
<evidence type="ECO:0000313" key="13">
    <source>
        <dbReference type="Proteomes" id="UP000235703"/>
    </source>
</evidence>
<dbReference type="Proteomes" id="UP000235703">
    <property type="component" value="Unassembled WGS sequence"/>
</dbReference>
<dbReference type="Gene3D" id="3.20.20.80">
    <property type="entry name" value="Glycosidases"/>
    <property type="match status" value="1"/>
</dbReference>
<dbReference type="GO" id="GO:0004134">
    <property type="term" value="F:4-alpha-glucanotransferase activity"/>
    <property type="evidence" value="ECO:0007669"/>
    <property type="project" value="UniProtKB-EC"/>
</dbReference>
<proteinExistence type="inferred from homology"/>
<protein>
    <recommendedName>
        <fullName evidence="4">4-alpha-glucanotransferase</fullName>
        <ecNumber evidence="3">2.4.1.25</ecNumber>
    </recommendedName>
    <alternativeName>
        <fullName evidence="8">Amylomaltase</fullName>
    </alternativeName>
    <alternativeName>
        <fullName evidence="9">Disproportionating enzyme</fullName>
    </alternativeName>
</protein>
<evidence type="ECO:0000256" key="2">
    <source>
        <dbReference type="ARBA" id="ARBA00005684"/>
    </source>
</evidence>
<comment type="similarity">
    <text evidence="2">Belongs to the disproportionating enzyme family.</text>
</comment>
<dbReference type="Pfam" id="PF02446">
    <property type="entry name" value="Glyco_hydro_77"/>
    <property type="match status" value="1"/>
</dbReference>
<evidence type="ECO:0000256" key="5">
    <source>
        <dbReference type="ARBA" id="ARBA00022676"/>
    </source>
</evidence>
<gene>
    <name evidence="12" type="ORF">CJ198_00605</name>
</gene>
<comment type="caution">
    <text evidence="12">The sequence shown here is derived from an EMBL/GenBank/DDBJ whole genome shotgun (WGS) entry which is preliminary data.</text>
</comment>
<dbReference type="GO" id="GO:0005975">
    <property type="term" value="P:carbohydrate metabolic process"/>
    <property type="evidence" value="ECO:0007669"/>
    <property type="project" value="InterPro"/>
</dbReference>
<evidence type="ECO:0000256" key="9">
    <source>
        <dbReference type="ARBA" id="ARBA00031501"/>
    </source>
</evidence>
<evidence type="ECO:0000256" key="4">
    <source>
        <dbReference type="ARBA" id="ARBA00020295"/>
    </source>
</evidence>
<dbReference type="OrthoDB" id="9811841at2"/>
<dbReference type="EMBL" id="PNFZ01000001">
    <property type="protein sequence ID" value="PMB99082.1"/>
    <property type="molecule type" value="Genomic_DNA"/>
</dbReference>
<evidence type="ECO:0000259" key="11">
    <source>
        <dbReference type="Pfam" id="PF21226"/>
    </source>
</evidence>
<dbReference type="RefSeq" id="WP_102159796.1">
    <property type="nucleotide sequence ID" value="NZ_PNFZ01000001.1"/>
</dbReference>
<keyword evidence="6" id="KW-0808">Transferase</keyword>
<keyword evidence="7" id="KW-0119">Carbohydrate metabolism</keyword>
<dbReference type="SUPFAM" id="SSF51445">
    <property type="entry name" value="(Trans)glycosidases"/>
    <property type="match status" value="1"/>
</dbReference>
<dbReference type="AlphaFoldDB" id="A0A2N6PK56"/>
<accession>A0A2N6PK56</accession>
<evidence type="ECO:0000256" key="7">
    <source>
        <dbReference type="ARBA" id="ARBA00023277"/>
    </source>
</evidence>